<protein>
    <submittedName>
        <fullName evidence="2">Uncharacterized protein</fullName>
    </submittedName>
</protein>
<dbReference type="Proteomes" id="UP000053676">
    <property type="component" value="Unassembled WGS sequence"/>
</dbReference>
<name>W2SPW9_NECAM</name>
<feature type="compositionally biased region" description="Basic and acidic residues" evidence="1">
    <location>
        <begin position="17"/>
        <end position="27"/>
    </location>
</feature>
<accession>W2SPW9</accession>
<evidence type="ECO:0000313" key="3">
    <source>
        <dbReference type="Proteomes" id="UP000053676"/>
    </source>
</evidence>
<proteinExistence type="predicted"/>
<dbReference type="EMBL" id="KI668902">
    <property type="protein sequence ID" value="ETN70737.1"/>
    <property type="molecule type" value="Genomic_DNA"/>
</dbReference>
<gene>
    <name evidence="2" type="ORF">NECAME_14574</name>
</gene>
<reference evidence="3" key="1">
    <citation type="journal article" date="2014" name="Nat. Genet.">
        <title>Genome of the human hookworm Necator americanus.</title>
        <authorList>
            <person name="Tang Y.T."/>
            <person name="Gao X."/>
            <person name="Rosa B.A."/>
            <person name="Abubucker S."/>
            <person name="Hallsworth-Pepin K."/>
            <person name="Martin J."/>
            <person name="Tyagi R."/>
            <person name="Heizer E."/>
            <person name="Zhang X."/>
            <person name="Bhonagiri-Palsikar V."/>
            <person name="Minx P."/>
            <person name="Warren W.C."/>
            <person name="Wang Q."/>
            <person name="Zhan B."/>
            <person name="Hotez P.J."/>
            <person name="Sternberg P.W."/>
            <person name="Dougall A."/>
            <person name="Gaze S.T."/>
            <person name="Mulvenna J."/>
            <person name="Sotillo J."/>
            <person name="Ranganathan S."/>
            <person name="Rabelo E.M."/>
            <person name="Wilson R.K."/>
            <person name="Felgner P.L."/>
            <person name="Bethony J."/>
            <person name="Hawdon J.M."/>
            <person name="Gasser R.B."/>
            <person name="Loukas A."/>
            <person name="Mitreva M."/>
        </authorList>
    </citation>
    <scope>NUCLEOTIDE SEQUENCE [LARGE SCALE GENOMIC DNA]</scope>
</reference>
<sequence>MTMEVQMAENENGSSNDAKENARKNKQLKRFDDSVNAMIFGCGVNERIENFERLVSVRLML</sequence>
<evidence type="ECO:0000256" key="1">
    <source>
        <dbReference type="SAM" id="MobiDB-lite"/>
    </source>
</evidence>
<feature type="region of interest" description="Disordered" evidence="1">
    <location>
        <begin position="1"/>
        <end position="27"/>
    </location>
</feature>
<dbReference type="AlphaFoldDB" id="W2SPW9"/>
<evidence type="ECO:0000313" key="2">
    <source>
        <dbReference type="EMBL" id="ETN70737.1"/>
    </source>
</evidence>
<keyword evidence="3" id="KW-1185">Reference proteome</keyword>
<dbReference type="KEGG" id="nai:NECAME_14574"/>
<organism evidence="2 3">
    <name type="scientific">Necator americanus</name>
    <name type="common">Human hookworm</name>
    <dbReference type="NCBI Taxonomy" id="51031"/>
    <lineage>
        <taxon>Eukaryota</taxon>
        <taxon>Metazoa</taxon>
        <taxon>Ecdysozoa</taxon>
        <taxon>Nematoda</taxon>
        <taxon>Chromadorea</taxon>
        <taxon>Rhabditida</taxon>
        <taxon>Rhabditina</taxon>
        <taxon>Rhabditomorpha</taxon>
        <taxon>Strongyloidea</taxon>
        <taxon>Ancylostomatidae</taxon>
        <taxon>Bunostominae</taxon>
        <taxon>Necator</taxon>
    </lineage>
</organism>